<dbReference type="GO" id="GO:0004385">
    <property type="term" value="F:GMP kinase activity"/>
    <property type="evidence" value="ECO:0007669"/>
    <property type="project" value="UniProtKB-EC"/>
</dbReference>
<evidence type="ECO:0000256" key="2">
    <source>
        <dbReference type="ARBA" id="ARBA00004496"/>
    </source>
</evidence>
<feature type="region of interest" description="Disordered" evidence="13">
    <location>
        <begin position="302"/>
        <end position="323"/>
    </location>
</feature>
<comment type="similarity">
    <text evidence="3">Belongs to the guanylate kinase family.</text>
</comment>
<comment type="function">
    <text evidence="1">Essential for recycling GMP and indirectly, cGMP.</text>
</comment>
<keyword evidence="8" id="KW-0547">Nucleotide-binding</keyword>
<dbReference type="PANTHER" id="PTHR23117">
    <property type="entry name" value="GUANYLATE KINASE-RELATED"/>
    <property type="match status" value="1"/>
</dbReference>
<dbReference type="EC" id="2.7.4.8" evidence="4"/>
<dbReference type="OrthoDB" id="6334211at2759"/>
<evidence type="ECO:0000256" key="9">
    <source>
        <dbReference type="ARBA" id="ARBA00022777"/>
    </source>
</evidence>
<dbReference type="InterPro" id="IPR020590">
    <property type="entry name" value="Guanylate_kinase_CS"/>
</dbReference>
<feature type="domain" description="Guanylate kinase-like" evidence="14">
    <location>
        <begin position="111"/>
        <end position="291"/>
    </location>
</feature>
<dbReference type="InterPro" id="IPR008145">
    <property type="entry name" value="GK/Ca_channel_bsu"/>
</dbReference>
<dbReference type="CDD" id="cd00071">
    <property type="entry name" value="GMPK"/>
    <property type="match status" value="1"/>
</dbReference>
<comment type="caution">
    <text evidence="15">The sequence shown here is derived from an EMBL/GenBank/DDBJ whole genome shotgun (WGS) entry which is preliminary data.</text>
</comment>
<evidence type="ECO:0000256" key="11">
    <source>
        <dbReference type="ARBA" id="ARBA00030128"/>
    </source>
</evidence>
<comment type="subcellular location">
    <subcellularLocation>
        <location evidence="2">Cytoplasm</location>
    </subcellularLocation>
</comment>
<evidence type="ECO:0000256" key="6">
    <source>
        <dbReference type="ARBA" id="ARBA00022490"/>
    </source>
</evidence>
<keyword evidence="6" id="KW-0963">Cytoplasm</keyword>
<dbReference type="SUPFAM" id="SSF52540">
    <property type="entry name" value="P-loop containing nucleoside triphosphate hydrolases"/>
    <property type="match status" value="1"/>
</dbReference>
<evidence type="ECO:0000313" key="16">
    <source>
        <dbReference type="Proteomes" id="UP000613740"/>
    </source>
</evidence>
<evidence type="ECO:0000256" key="4">
    <source>
        <dbReference type="ARBA" id="ARBA00012961"/>
    </source>
</evidence>
<feature type="compositionally biased region" description="Basic residues" evidence="13">
    <location>
        <begin position="302"/>
        <end position="314"/>
    </location>
</feature>
<feature type="region of interest" description="Disordered" evidence="13">
    <location>
        <begin position="1"/>
        <end position="38"/>
    </location>
</feature>
<dbReference type="AlphaFoldDB" id="A0A835WFV1"/>
<accession>A0A835WFV1</accession>
<evidence type="ECO:0000256" key="10">
    <source>
        <dbReference type="ARBA" id="ARBA00022840"/>
    </source>
</evidence>
<evidence type="ECO:0000256" key="8">
    <source>
        <dbReference type="ARBA" id="ARBA00022741"/>
    </source>
</evidence>
<keyword evidence="7" id="KW-0808">Transferase</keyword>
<dbReference type="NCBIfam" id="TIGR03263">
    <property type="entry name" value="guanyl_kin"/>
    <property type="match status" value="1"/>
</dbReference>
<dbReference type="FunFam" id="3.30.63.10:FF:000005">
    <property type="entry name" value="Guanylate kinase"/>
    <property type="match status" value="1"/>
</dbReference>
<dbReference type="Pfam" id="PF00625">
    <property type="entry name" value="Guanylate_kin"/>
    <property type="match status" value="1"/>
</dbReference>
<evidence type="ECO:0000259" key="14">
    <source>
        <dbReference type="PROSITE" id="PS50052"/>
    </source>
</evidence>
<keyword evidence="16" id="KW-1185">Reference proteome</keyword>
<dbReference type="EMBL" id="JAEHOD010000025">
    <property type="protein sequence ID" value="KAG2446712.1"/>
    <property type="molecule type" value="Genomic_DNA"/>
</dbReference>
<evidence type="ECO:0000256" key="7">
    <source>
        <dbReference type="ARBA" id="ARBA00022679"/>
    </source>
</evidence>
<evidence type="ECO:0000256" key="5">
    <source>
        <dbReference type="ARBA" id="ARBA00016296"/>
    </source>
</evidence>
<evidence type="ECO:0000256" key="1">
    <source>
        <dbReference type="ARBA" id="ARBA00003531"/>
    </source>
</evidence>
<dbReference type="PROSITE" id="PS00856">
    <property type="entry name" value="GUANYLATE_KINASE_1"/>
    <property type="match status" value="1"/>
</dbReference>
<evidence type="ECO:0000256" key="12">
    <source>
        <dbReference type="ARBA" id="ARBA00048594"/>
    </source>
</evidence>
<gene>
    <name evidence="15" type="ORF">HYH02_008277</name>
</gene>
<name>A0A835WFV1_9CHLO</name>
<keyword evidence="10" id="KW-0067">ATP-binding</keyword>
<dbReference type="Gene3D" id="3.30.63.10">
    <property type="entry name" value="Guanylate Kinase phosphate binding domain"/>
    <property type="match status" value="1"/>
</dbReference>
<reference evidence="15" key="1">
    <citation type="journal article" date="2020" name="bioRxiv">
        <title>Comparative genomics of Chlamydomonas.</title>
        <authorList>
            <person name="Craig R.J."/>
            <person name="Hasan A.R."/>
            <person name="Ness R.W."/>
            <person name="Keightley P.D."/>
        </authorList>
    </citation>
    <scope>NUCLEOTIDE SEQUENCE</scope>
    <source>
        <strain evidence="15">CCAP 11/173</strain>
    </source>
</reference>
<evidence type="ECO:0000256" key="3">
    <source>
        <dbReference type="ARBA" id="ARBA00005790"/>
    </source>
</evidence>
<dbReference type="GO" id="GO:0005524">
    <property type="term" value="F:ATP binding"/>
    <property type="evidence" value="ECO:0007669"/>
    <property type="project" value="UniProtKB-KW"/>
</dbReference>
<dbReference type="SMART" id="SM00072">
    <property type="entry name" value="GuKc"/>
    <property type="match status" value="1"/>
</dbReference>
<dbReference type="Gene3D" id="3.40.50.300">
    <property type="entry name" value="P-loop containing nucleotide triphosphate hydrolases"/>
    <property type="match status" value="1"/>
</dbReference>
<protein>
    <recommendedName>
        <fullName evidence="5">Guanylate kinase</fullName>
        <ecNumber evidence="4">2.7.4.8</ecNumber>
    </recommendedName>
    <alternativeName>
        <fullName evidence="11">GMP kinase</fullName>
    </alternativeName>
</protein>
<dbReference type="GO" id="GO:0005829">
    <property type="term" value="C:cytosol"/>
    <property type="evidence" value="ECO:0007669"/>
    <property type="project" value="TreeGrafter"/>
</dbReference>
<evidence type="ECO:0000313" key="15">
    <source>
        <dbReference type="EMBL" id="KAG2446712.1"/>
    </source>
</evidence>
<dbReference type="InterPro" id="IPR017665">
    <property type="entry name" value="Guanylate_kinase"/>
</dbReference>
<evidence type="ECO:0000256" key="13">
    <source>
        <dbReference type="SAM" id="MobiDB-lite"/>
    </source>
</evidence>
<organism evidence="15 16">
    <name type="scientific">Chlamydomonas schloesseri</name>
    <dbReference type="NCBI Taxonomy" id="2026947"/>
    <lineage>
        <taxon>Eukaryota</taxon>
        <taxon>Viridiplantae</taxon>
        <taxon>Chlorophyta</taxon>
        <taxon>core chlorophytes</taxon>
        <taxon>Chlorophyceae</taxon>
        <taxon>CS clade</taxon>
        <taxon>Chlamydomonadales</taxon>
        <taxon>Chlamydomonadaceae</taxon>
        <taxon>Chlamydomonas</taxon>
    </lineage>
</organism>
<sequence length="323" mass="35314">MAHRSLGRAAARGAHTLRSLRRATLSPPELADGHGPSTSYRNLVQCSVLGKPREAWRLGTTTSPTKGYSVVGAEQQHKAPTQPLPDPEVMKLVEAALGPLDTKPLAPPSRPVVIVISGPSGVGKDAVLNRLKEQREDLYFVVTATSRPKRTGEVEGRDYFFVSKDKFESWIAEDTLLEYAVVYGEYKGIPRQQVDAALAAGTDVVLRIDVQGAATVKRLIPDCISIFVTADSEDVLVKRLVARKTEPLDKLLVRVKTARAENDHIKNFDYVVVNRDGELDACVAEVSGIIEAEKARVVRRHGSNHHTGHNHHHQAQGQSQVAP</sequence>
<dbReference type="PANTHER" id="PTHR23117:SF13">
    <property type="entry name" value="GUANYLATE KINASE"/>
    <property type="match status" value="1"/>
</dbReference>
<comment type="catalytic activity">
    <reaction evidence="12">
        <text>GMP + ATP = GDP + ADP</text>
        <dbReference type="Rhea" id="RHEA:20780"/>
        <dbReference type="ChEBI" id="CHEBI:30616"/>
        <dbReference type="ChEBI" id="CHEBI:58115"/>
        <dbReference type="ChEBI" id="CHEBI:58189"/>
        <dbReference type="ChEBI" id="CHEBI:456216"/>
        <dbReference type="EC" id="2.7.4.8"/>
    </reaction>
</comment>
<dbReference type="PROSITE" id="PS50052">
    <property type="entry name" value="GUANYLATE_KINASE_2"/>
    <property type="match status" value="1"/>
</dbReference>
<dbReference type="Proteomes" id="UP000613740">
    <property type="component" value="Unassembled WGS sequence"/>
</dbReference>
<proteinExistence type="inferred from homology"/>
<dbReference type="InterPro" id="IPR008144">
    <property type="entry name" value="Guanylate_kin-like_dom"/>
</dbReference>
<dbReference type="InterPro" id="IPR027417">
    <property type="entry name" value="P-loop_NTPase"/>
</dbReference>
<keyword evidence="9" id="KW-0418">Kinase</keyword>